<evidence type="ECO:0000256" key="2">
    <source>
        <dbReference type="SAM" id="SignalP"/>
    </source>
</evidence>
<feature type="chain" id="PRO_5009879721" description="M23ase beta-sheet core domain-containing protein" evidence="2">
    <location>
        <begin position="25"/>
        <end position="329"/>
    </location>
</feature>
<keyword evidence="2" id="KW-0732">Signal</keyword>
<feature type="signal peptide" evidence="2">
    <location>
        <begin position="1"/>
        <end position="24"/>
    </location>
</feature>
<dbReference type="Gene3D" id="2.70.70.10">
    <property type="entry name" value="Glucose Permease (Domain IIA)"/>
    <property type="match status" value="1"/>
</dbReference>
<dbReference type="OrthoDB" id="9805070at2"/>
<dbReference type="InterPro" id="IPR011055">
    <property type="entry name" value="Dup_hybrid_motif"/>
</dbReference>
<dbReference type="RefSeq" id="WP_071864566.1">
    <property type="nucleotide sequence ID" value="NZ_JBHLVQ010000022.1"/>
</dbReference>
<dbReference type="PANTHER" id="PTHR21666:SF270">
    <property type="entry name" value="MUREIN HYDROLASE ACTIVATOR ENVC"/>
    <property type="match status" value="1"/>
</dbReference>
<evidence type="ECO:0000259" key="3">
    <source>
        <dbReference type="Pfam" id="PF01551"/>
    </source>
</evidence>
<accession>A0A1L8R6R0</accession>
<dbReference type="Gene3D" id="1.10.287.1490">
    <property type="match status" value="1"/>
</dbReference>
<dbReference type="Proteomes" id="UP000182835">
    <property type="component" value="Unassembled WGS sequence"/>
</dbReference>
<evidence type="ECO:0000313" key="5">
    <source>
        <dbReference type="Proteomes" id="UP000182835"/>
    </source>
</evidence>
<feature type="coiled-coil region" evidence="1">
    <location>
        <begin position="31"/>
        <end position="191"/>
    </location>
</feature>
<comment type="caution">
    <text evidence="4">The sequence shown here is derived from an EMBL/GenBank/DDBJ whole genome shotgun (WGS) entry which is preliminary data.</text>
</comment>
<dbReference type="Pfam" id="PF01551">
    <property type="entry name" value="Peptidase_M23"/>
    <property type="match status" value="1"/>
</dbReference>
<evidence type="ECO:0000256" key="1">
    <source>
        <dbReference type="SAM" id="Coils"/>
    </source>
</evidence>
<name>A0A1L8R6R0_9ENTE</name>
<dbReference type="InterPro" id="IPR050570">
    <property type="entry name" value="Cell_wall_metabolism_enzyme"/>
</dbReference>
<proteinExistence type="predicted"/>
<dbReference type="CDD" id="cd12797">
    <property type="entry name" value="M23_peptidase"/>
    <property type="match status" value="1"/>
</dbReference>
<sequence length="329" mass="35409">MKLKKTILTISLLGSLFFSATAFASENTDKLATVKTDVTQTEAKINDYKSQIQQLHAEIENNETTKATYSEELDEEIATLATIKAELTEKQAQQEEVEASFLGTSLDLFQGLQGKEQIKAQVTKLKEKQSNQRIEVATLQGKITQVEQMNQELTDKIAKLQQTQATAEKNVAEKKATIVTLTAKVKAEEEKAAKVAQTGFAAPLEGSLNISSPFGWRQMPLGGGTEHHDGIDLTGSTGQTVMAARDGVVVEAGFDASCGNHVIVKHDNGYYTYYFHLTTIEVSNGASVSVGQRIGGMGTTGNSTGVHLHFGVATGLWEGFVDPAPLIGA</sequence>
<keyword evidence="1" id="KW-0175">Coiled coil</keyword>
<evidence type="ECO:0000313" key="4">
    <source>
        <dbReference type="EMBL" id="OJG15411.1"/>
    </source>
</evidence>
<dbReference type="EMBL" id="JXKG01000007">
    <property type="protein sequence ID" value="OJG15411.1"/>
    <property type="molecule type" value="Genomic_DNA"/>
</dbReference>
<dbReference type="PANTHER" id="PTHR21666">
    <property type="entry name" value="PEPTIDASE-RELATED"/>
    <property type="match status" value="1"/>
</dbReference>
<reference evidence="4 5" key="1">
    <citation type="submission" date="2014-12" db="EMBL/GenBank/DDBJ databases">
        <title>Draft genome sequences of 29 type strains of Enterococci.</title>
        <authorList>
            <person name="Zhong Z."/>
            <person name="Sun Z."/>
            <person name="Liu W."/>
            <person name="Zhang W."/>
            <person name="Zhang H."/>
        </authorList>
    </citation>
    <scope>NUCLEOTIDE SEQUENCE [LARGE SCALE GENOMIC DNA]</scope>
    <source>
        <strain evidence="4 5">DSM 21207</strain>
    </source>
</reference>
<organism evidence="4 5">
    <name type="scientific">Enterococcus canintestini</name>
    <dbReference type="NCBI Taxonomy" id="317010"/>
    <lineage>
        <taxon>Bacteria</taxon>
        <taxon>Bacillati</taxon>
        <taxon>Bacillota</taxon>
        <taxon>Bacilli</taxon>
        <taxon>Lactobacillales</taxon>
        <taxon>Enterococcaceae</taxon>
        <taxon>Enterococcus</taxon>
    </lineage>
</organism>
<dbReference type="GO" id="GO:0004222">
    <property type="term" value="F:metalloendopeptidase activity"/>
    <property type="evidence" value="ECO:0007669"/>
    <property type="project" value="TreeGrafter"/>
</dbReference>
<dbReference type="SUPFAM" id="SSF51261">
    <property type="entry name" value="Duplicated hybrid motif"/>
    <property type="match status" value="1"/>
</dbReference>
<dbReference type="AlphaFoldDB" id="A0A1L8R6R0"/>
<protein>
    <recommendedName>
        <fullName evidence="3">M23ase beta-sheet core domain-containing protein</fullName>
    </recommendedName>
</protein>
<gene>
    <name evidence="4" type="ORF">RU96_GL002224</name>
</gene>
<feature type="domain" description="M23ase beta-sheet core" evidence="3">
    <location>
        <begin position="227"/>
        <end position="313"/>
    </location>
</feature>
<dbReference type="InterPro" id="IPR016047">
    <property type="entry name" value="M23ase_b-sheet_dom"/>
</dbReference>
<dbReference type="STRING" id="317010.RU96_GL002224"/>